<dbReference type="Proteomes" id="UP000008983">
    <property type="component" value="Unassembled WGS sequence"/>
</dbReference>
<gene>
    <name evidence="2" type="ORF">IMG5_008740</name>
</gene>
<dbReference type="EMBL" id="GL983090">
    <property type="protein sequence ID" value="EGR34525.1"/>
    <property type="molecule type" value="Genomic_DNA"/>
</dbReference>
<keyword evidence="1" id="KW-0812">Transmembrane</keyword>
<evidence type="ECO:0000313" key="3">
    <source>
        <dbReference type="Proteomes" id="UP000008983"/>
    </source>
</evidence>
<evidence type="ECO:0000313" key="2">
    <source>
        <dbReference type="EMBL" id="EGR34525.1"/>
    </source>
</evidence>
<dbReference type="GeneID" id="14910719"/>
<name>G0QJT2_ICHMU</name>
<dbReference type="RefSeq" id="XP_004039829.1">
    <property type="nucleotide sequence ID" value="XM_004039781.1"/>
</dbReference>
<accession>G0QJT2</accession>
<evidence type="ECO:0000256" key="1">
    <source>
        <dbReference type="SAM" id="Phobius"/>
    </source>
</evidence>
<keyword evidence="1" id="KW-1133">Transmembrane helix</keyword>
<feature type="transmembrane region" description="Helical" evidence="1">
    <location>
        <begin position="87"/>
        <end position="105"/>
    </location>
</feature>
<protein>
    <recommendedName>
        <fullName evidence="4">Transmembrane protein</fullName>
    </recommendedName>
</protein>
<sequence length="192" mass="23277">MEQQEWVLIKIKIQLNYYFQLQKIKLLHFSFLLINPIQNQYLEDLILQKQRKINNLVIIIYSNKKIKDGQQVYKIFNSDNILQQIQLNKLLLLLWIVELLLLYLVNKSFNNLLMLSNKNQNLFNIQFNKIIFLYNVILNCLILYFQQKMLIIIWFNIQFLKSSIQSQAIKFAQLDLVVILLKTLMLFWEMFL</sequence>
<feature type="transmembrane region" description="Helical" evidence="1">
    <location>
        <begin position="125"/>
        <end position="145"/>
    </location>
</feature>
<keyword evidence="3" id="KW-1185">Reference proteome</keyword>
<dbReference type="InParanoid" id="G0QJT2"/>
<keyword evidence="1" id="KW-0472">Membrane</keyword>
<evidence type="ECO:0008006" key="4">
    <source>
        <dbReference type="Google" id="ProtNLM"/>
    </source>
</evidence>
<proteinExistence type="predicted"/>
<dbReference type="AlphaFoldDB" id="G0QJT2"/>
<organism evidence="2 3">
    <name type="scientific">Ichthyophthirius multifiliis</name>
    <name type="common">White spot disease agent</name>
    <name type="synonym">Ich</name>
    <dbReference type="NCBI Taxonomy" id="5932"/>
    <lineage>
        <taxon>Eukaryota</taxon>
        <taxon>Sar</taxon>
        <taxon>Alveolata</taxon>
        <taxon>Ciliophora</taxon>
        <taxon>Intramacronucleata</taxon>
        <taxon>Oligohymenophorea</taxon>
        <taxon>Hymenostomatida</taxon>
        <taxon>Ophryoglenina</taxon>
        <taxon>Ichthyophthirius</taxon>
    </lineage>
</organism>
<reference evidence="2 3" key="1">
    <citation type="submission" date="2011-07" db="EMBL/GenBank/DDBJ databases">
        <authorList>
            <person name="Coyne R."/>
            <person name="Brami D."/>
            <person name="Johnson J."/>
            <person name="Hostetler J."/>
            <person name="Hannick L."/>
            <person name="Clark T."/>
            <person name="Cassidy-Hanley D."/>
            <person name="Inman J."/>
        </authorList>
    </citation>
    <scope>NUCLEOTIDE SEQUENCE [LARGE SCALE GENOMIC DNA]</scope>
    <source>
        <strain evidence="2 3">G5</strain>
    </source>
</reference>